<accession>A0A3D8S237</accession>
<proteinExistence type="inferred from homology"/>
<dbReference type="Gene3D" id="3.30.70.80">
    <property type="entry name" value="Peptidase S8 propeptide/proteinase inhibitor I9"/>
    <property type="match status" value="1"/>
</dbReference>
<dbReference type="SUPFAM" id="SSF54897">
    <property type="entry name" value="Protease propeptides/inhibitors"/>
    <property type="match status" value="1"/>
</dbReference>
<organism evidence="3 4">
    <name type="scientific">Coleophoma crateriformis</name>
    <dbReference type="NCBI Taxonomy" id="565419"/>
    <lineage>
        <taxon>Eukaryota</taxon>
        <taxon>Fungi</taxon>
        <taxon>Dikarya</taxon>
        <taxon>Ascomycota</taxon>
        <taxon>Pezizomycotina</taxon>
        <taxon>Leotiomycetes</taxon>
        <taxon>Helotiales</taxon>
        <taxon>Dermateaceae</taxon>
        <taxon>Coleophoma</taxon>
    </lineage>
</organism>
<dbReference type="InterPro" id="IPR010259">
    <property type="entry name" value="S8pro/Inhibitor_I9"/>
</dbReference>
<dbReference type="GO" id="GO:0004866">
    <property type="term" value="F:endopeptidase inhibitor activity"/>
    <property type="evidence" value="ECO:0007669"/>
    <property type="project" value="UniProtKB-ARBA"/>
</dbReference>
<evidence type="ECO:0000313" key="4">
    <source>
        <dbReference type="Proteomes" id="UP000256328"/>
    </source>
</evidence>
<evidence type="ECO:0000259" key="2">
    <source>
        <dbReference type="Pfam" id="PF05922"/>
    </source>
</evidence>
<sequence length="71" mass="7820">MPQYIVTLKDGASKAEIEESKKHATEQGGEVTHEYNIFPGFAVKFPKDSVSTLESAPHVSSVELDQEVKTQ</sequence>
<dbReference type="EMBL" id="PDLN01000007">
    <property type="protein sequence ID" value="RDW80357.1"/>
    <property type="molecule type" value="Genomic_DNA"/>
</dbReference>
<protein>
    <submittedName>
        <fullName evidence="3">Putative peptidase inhibitor i9 protein</fullName>
    </submittedName>
</protein>
<comment type="caution">
    <text evidence="3">The sequence shown here is derived from an EMBL/GenBank/DDBJ whole genome shotgun (WGS) entry which is preliminary data.</text>
</comment>
<dbReference type="InterPro" id="IPR037045">
    <property type="entry name" value="S8pro/Inhibitor_I9_sf"/>
</dbReference>
<dbReference type="Pfam" id="PF05922">
    <property type="entry name" value="Inhibitor_I9"/>
    <property type="match status" value="1"/>
</dbReference>
<dbReference type="PANTHER" id="PTHR28288:SF2">
    <property type="entry name" value="PROTEASE B INHIBITOR 2"/>
    <property type="match status" value="1"/>
</dbReference>
<dbReference type="InterPro" id="IPR052471">
    <property type="entry name" value="PBI_I9"/>
</dbReference>
<gene>
    <name evidence="3" type="ORF">BP5796_05055</name>
</gene>
<dbReference type="Proteomes" id="UP000256328">
    <property type="component" value="Unassembled WGS sequence"/>
</dbReference>
<feature type="domain" description="Inhibitor I9" evidence="2">
    <location>
        <begin position="3"/>
        <end position="71"/>
    </location>
</feature>
<dbReference type="FunFam" id="3.30.70.80:FF:000005">
    <property type="entry name" value="Proteinase inhibitor I2B"/>
    <property type="match status" value="1"/>
</dbReference>
<reference evidence="3 4" key="1">
    <citation type="journal article" date="2018" name="IMA Fungus">
        <title>IMA Genome-F 9: Draft genome sequence of Annulohypoxylon stygium, Aspergillus mulundensis, Berkeleyomyces basicola (syn. Thielaviopsis basicola), Ceratocystis smalleyi, two Cercospora beticola strains, Coleophoma cylindrospora, Fusarium fracticaudum, Phialophora cf. hyalina, and Morchella septimelata.</title>
        <authorList>
            <person name="Wingfield B.D."/>
            <person name="Bills G.F."/>
            <person name="Dong Y."/>
            <person name="Huang W."/>
            <person name="Nel W.J."/>
            <person name="Swalarsk-Parry B.S."/>
            <person name="Vaghefi N."/>
            <person name="Wilken P.M."/>
            <person name="An Z."/>
            <person name="de Beer Z.W."/>
            <person name="De Vos L."/>
            <person name="Chen L."/>
            <person name="Duong T.A."/>
            <person name="Gao Y."/>
            <person name="Hammerbacher A."/>
            <person name="Kikkert J.R."/>
            <person name="Li Y."/>
            <person name="Li H."/>
            <person name="Li K."/>
            <person name="Li Q."/>
            <person name="Liu X."/>
            <person name="Ma X."/>
            <person name="Naidoo K."/>
            <person name="Pethybridge S.J."/>
            <person name="Sun J."/>
            <person name="Steenkamp E.T."/>
            <person name="van der Nest M.A."/>
            <person name="van Wyk S."/>
            <person name="Wingfield M.J."/>
            <person name="Xiong C."/>
            <person name="Yue Q."/>
            <person name="Zhang X."/>
        </authorList>
    </citation>
    <scope>NUCLEOTIDE SEQUENCE [LARGE SCALE GENOMIC DNA]</scope>
    <source>
        <strain evidence="3 4">BP5796</strain>
    </source>
</reference>
<dbReference type="PANTHER" id="PTHR28288">
    <property type="entry name" value="PROTEASE B INHIBITOR 2"/>
    <property type="match status" value="1"/>
</dbReference>
<keyword evidence="4" id="KW-1185">Reference proteome</keyword>
<comment type="similarity">
    <text evidence="1">Belongs to the protease inhibitor I9 family.</text>
</comment>
<evidence type="ECO:0000313" key="3">
    <source>
        <dbReference type="EMBL" id="RDW80357.1"/>
    </source>
</evidence>
<evidence type="ECO:0000256" key="1">
    <source>
        <dbReference type="ARBA" id="ARBA00038069"/>
    </source>
</evidence>
<name>A0A3D8S237_9HELO</name>
<dbReference type="AlphaFoldDB" id="A0A3D8S237"/>
<dbReference type="GO" id="GO:0042144">
    <property type="term" value="P:vacuole fusion, non-autophagic"/>
    <property type="evidence" value="ECO:0007669"/>
    <property type="project" value="TreeGrafter"/>
</dbReference>
<dbReference type="OrthoDB" id="5518345at2759"/>